<dbReference type="InParanoid" id="A7TPR5"/>
<dbReference type="PhylomeDB" id="A7TPR5"/>
<protein>
    <submittedName>
        <fullName evidence="2">Uncharacterized protein</fullName>
    </submittedName>
</protein>
<name>A7TPR5_VANPO</name>
<dbReference type="KEGG" id="vpo:Kpol_1073p2"/>
<dbReference type="OMA" id="KAHNDYN"/>
<feature type="compositionally biased region" description="Low complexity" evidence="1">
    <location>
        <begin position="174"/>
        <end position="193"/>
    </location>
</feature>
<keyword evidence="3" id="KW-1185">Reference proteome</keyword>
<proteinExistence type="predicted"/>
<reference evidence="2 3" key="1">
    <citation type="journal article" date="2007" name="Proc. Natl. Acad. Sci. U.S.A.">
        <title>Independent sorting-out of thousands of duplicated gene pairs in two yeast species descended from a whole-genome duplication.</title>
        <authorList>
            <person name="Scannell D.R."/>
            <person name="Frank A.C."/>
            <person name="Conant G.C."/>
            <person name="Byrne K.P."/>
            <person name="Woolfit M."/>
            <person name="Wolfe K.H."/>
        </authorList>
    </citation>
    <scope>NUCLEOTIDE SEQUENCE [LARGE SCALE GENOMIC DNA]</scope>
    <source>
        <strain evidence="3">ATCC 22028 / DSM 70294 / BCRC 21397 / CBS 2163 / NBRC 10782 / NRRL Y-8283 / UCD 57-17</strain>
    </source>
</reference>
<accession>A7TPR5</accession>
<dbReference type="eggNOG" id="ENOG502S583">
    <property type="taxonomic scope" value="Eukaryota"/>
</dbReference>
<gene>
    <name evidence="2" type="ORF">Kpol_1073p2</name>
</gene>
<dbReference type="AlphaFoldDB" id="A7TPR5"/>
<dbReference type="FunCoup" id="A7TPR5">
    <property type="interactions" value="89"/>
</dbReference>
<feature type="region of interest" description="Disordered" evidence="1">
    <location>
        <begin position="174"/>
        <end position="199"/>
    </location>
</feature>
<evidence type="ECO:0000256" key="1">
    <source>
        <dbReference type="SAM" id="MobiDB-lite"/>
    </source>
</evidence>
<dbReference type="RefSeq" id="XP_001643574.1">
    <property type="nucleotide sequence ID" value="XM_001643524.1"/>
</dbReference>
<dbReference type="OrthoDB" id="2253354at2759"/>
<dbReference type="EMBL" id="DS480447">
    <property type="protein sequence ID" value="EDO15716.1"/>
    <property type="molecule type" value="Genomic_DNA"/>
</dbReference>
<evidence type="ECO:0000313" key="2">
    <source>
        <dbReference type="EMBL" id="EDO15716.1"/>
    </source>
</evidence>
<organism evidence="3">
    <name type="scientific">Vanderwaltozyma polyspora (strain ATCC 22028 / DSM 70294 / BCRC 21397 / CBS 2163 / NBRC 10782 / NRRL Y-8283 / UCD 57-17)</name>
    <name type="common">Kluyveromyces polysporus</name>
    <dbReference type="NCBI Taxonomy" id="436907"/>
    <lineage>
        <taxon>Eukaryota</taxon>
        <taxon>Fungi</taxon>
        <taxon>Dikarya</taxon>
        <taxon>Ascomycota</taxon>
        <taxon>Saccharomycotina</taxon>
        <taxon>Saccharomycetes</taxon>
        <taxon>Saccharomycetales</taxon>
        <taxon>Saccharomycetaceae</taxon>
        <taxon>Vanderwaltozyma</taxon>
    </lineage>
</organism>
<dbReference type="GeneID" id="5543822"/>
<dbReference type="Proteomes" id="UP000000267">
    <property type="component" value="Unassembled WGS sequence"/>
</dbReference>
<dbReference type="HOGENOM" id="CLU_1373140_0_0_1"/>
<evidence type="ECO:0000313" key="3">
    <source>
        <dbReference type="Proteomes" id="UP000000267"/>
    </source>
</evidence>
<sequence length="199" mass="22291">MKSRLFSTTASLRNSLRNSTTTTSPTHTKSSNVKRYDTTLIKPVLVVLFFGSVLSAVTDQQRNVSELKRRYNLKLDILNNLLTRIKAHNDYNFDLAKELFLVDKLFTRSNNWNSIIDKTPSTTNDYSSKTILDSLNGSTNTDQSLDDLWNSIINEVNTTTTTAVTTRVTAEPTVVQSTPPVTPPTQTQPDVSTKISKFL</sequence>